<evidence type="ECO:0000256" key="7">
    <source>
        <dbReference type="ARBA" id="ARBA00022989"/>
    </source>
</evidence>
<dbReference type="NCBIfam" id="NF003433">
    <property type="entry name" value="PRK04949.1"/>
    <property type="match status" value="1"/>
</dbReference>
<organism evidence="12 13">
    <name type="scientific">Rheinheimera tilapiae</name>
    <dbReference type="NCBI Taxonomy" id="875043"/>
    <lineage>
        <taxon>Bacteria</taxon>
        <taxon>Pseudomonadati</taxon>
        <taxon>Pseudomonadota</taxon>
        <taxon>Gammaproteobacteria</taxon>
        <taxon>Chromatiales</taxon>
        <taxon>Chromatiaceae</taxon>
        <taxon>Rheinheimera</taxon>
    </lineage>
</organism>
<keyword evidence="5 11" id="KW-0028">Amino-acid biosynthesis</keyword>
<evidence type="ECO:0000256" key="2">
    <source>
        <dbReference type="ARBA" id="ARBA00022448"/>
    </source>
</evidence>
<dbReference type="HAMAP" id="MF_00468">
    <property type="entry name" value="CysZ"/>
    <property type="match status" value="1"/>
</dbReference>
<evidence type="ECO:0000256" key="6">
    <source>
        <dbReference type="ARBA" id="ARBA00022692"/>
    </source>
</evidence>
<evidence type="ECO:0000256" key="10">
    <source>
        <dbReference type="ARBA" id="ARBA00023192"/>
    </source>
</evidence>
<keyword evidence="3 11" id="KW-1003">Cell membrane</keyword>
<comment type="caution">
    <text evidence="12">The sequence shown here is derived from an EMBL/GenBank/DDBJ whole genome shotgun (WGS) entry which is preliminary data.</text>
</comment>
<evidence type="ECO:0000313" key="13">
    <source>
        <dbReference type="Proteomes" id="UP001589813"/>
    </source>
</evidence>
<dbReference type="PANTHER" id="PTHR37468">
    <property type="entry name" value="SULFATE TRANSPORTER CYSZ"/>
    <property type="match status" value="1"/>
</dbReference>
<gene>
    <name evidence="11 12" type="primary">cysZ</name>
    <name evidence="12" type="ORF">ACFFJP_18400</name>
</gene>
<name>A0ABV6BL87_9GAMM</name>
<evidence type="ECO:0000256" key="9">
    <source>
        <dbReference type="ARBA" id="ARBA00023136"/>
    </source>
</evidence>
<protein>
    <recommendedName>
        <fullName evidence="11">Sulfate transporter CysZ</fullName>
    </recommendedName>
</protein>
<keyword evidence="2 11" id="KW-0813">Transport</keyword>
<evidence type="ECO:0000256" key="8">
    <source>
        <dbReference type="ARBA" id="ARBA00023032"/>
    </source>
</evidence>
<sequence length="238" mass="27470">MHYFFQGLSLLSTKGLRRYVLIPLGINLILFAVAFFYLIQQVQGWVSHLMGWVPEWLSFLEYILWPVLVLSVVLSMAFTFTMIANFIAAPFNALLSEKVELHLTGQALPEQGFAAFMKDVPRMLGREWTKFVYCLPRALVFLLAFFFLPLIGQLLWFLFTSWMMAIQYCDYPYDNHKVPFHTMRQQLRGDLTGSYSFGMTVAIGSMVPFLNLLVMPIAVCGATAMWVDRYKTAHYAKR</sequence>
<feature type="transmembrane region" description="Helical" evidence="11">
    <location>
        <begin position="62"/>
        <end position="88"/>
    </location>
</feature>
<keyword evidence="4 11" id="KW-0997">Cell inner membrane</keyword>
<dbReference type="PANTHER" id="PTHR37468:SF1">
    <property type="entry name" value="SULFATE TRANSPORTER CYSZ"/>
    <property type="match status" value="1"/>
</dbReference>
<dbReference type="InterPro" id="IPR059112">
    <property type="entry name" value="CysZ/EI24"/>
</dbReference>
<dbReference type="RefSeq" id="WP_377247748.1">
    <property type="nucleotide sequence ID" value="NZ_JBHLXP010000005.1"/>
</dbReference>
<feature type="transmembrane region" description="Helical" evidence="11">
    <location>
        <begin position="201"/>
        <end position="227"/>
    </location>
</feature>
<accession>A0ABV6BL87</accession>
<keyword evidence="7 11" id="KW-1133">Transmembrane helix</keyword>
<proteinExistence type="inferred from homology"/>
<dbReference type="Proteomes" id="UP001589813">
    <property type="component" value="Unassembled WGS sequence"/>
</dbReference>
<keyword evidence="6 11" id="KW-0812">Transmembrane</keyword>
<keyword evidence="9 11" id="KW-0472">Membrane</keyword>
<evidence type="ECO:0000256" key="5">
    <source>
        <dbReference type="ARBA" id="ARBA00022605"/>
    </source>
</evidence>
<evidence type="ECO:0000256" key="1">
    <source>
        <dbReference type="ARBA" id="ARBA00004141"/>
    </source>
</evidence>
<dbReference type="InterPro" id="IPR050480">
    <property type="entry name" value="CysZ-like"/>
</dbReference>
<keyword evidence="13" id="KW-1185">Reference proteome</keyword>
<dbReference type="Pfam" id="PF07264">
    <property type="entry name" value="EI24"/>
    <property type="match status" value="1"/>
</dbReference>
<comment type="function">
    <text evidence="11">High affinity, high specificity proton-dependent sulfate transporter, which mediates sulfate uptake. Provides the sulfur source for the cysteine synthesis pathway.</text>
</comment>
<keyword evidence="10 11" id="KW-0198">Cysteine biosynthesis</keyword>
<comment type="similarity">
    <text evidence="11">Belongs to the CysZ family.</text>
</comment>
<evidence type="ECO:0000256" key="3">
    <source>
        <dbReference type="ARBA" id="ARBA00022475"/>
    </source>
</evidence>
<evidence type="ECO:0000256" key="11">
    <source>
        <dbReference type="HAMAP-Rule" id="MF_00468"/>
    </source>
</evidence>
<evidence type="ECO:0000313" key="12">
    <source>
        <dbReference type="EMBL" id="MFC0050273.1"/>
    </source>
</evidence>
<comment type="subcellular location">
    <subcellularLocation>
        <location evidence="11">Cell inner membrane</location>
        <topology evidence="11">Multi-pass membrane protein</topology>
    </subcellularLocation>
    <subcellularLocation>
        <location evidence="1">Membrane</location>
        <topology evidence="1">Multi-pass membrane protein</topology>
    </subcellularLocation>
</comment>
<feature type="transmembrane region" description="Helical" evidence="11">
    <location>
        <begin position="20"/>
        <end position="42"/>
    </location>
</feature>
<dbReference type="EMBL" id="JBHLXP010000005">
    <property type="protein sequence ID" value="MFC0050273.1"/>
    <property type="molecule type" value="Genomic_DNA"/>
</dbReference>
<keyword evidence="8 11" id="KW-0764">Sulfate transport</keyword>
<feature type="transmembrane region" description="Helical" evidence="11">
    <location>
        <begin position="138"/>
        <end position="159"/>
    </location>
</feature>
<evidence type="ECO:0000256" key="4">
    <source>
        <dbReference type="ARBA" id="ARBA00022519"/>
    </source>
</evidence>
<dbReference type="InterPro" id="IPR022985">
    <property type="entry name" value="Sulfate_CysZ"/>
</dbReference>
<reference evidence="12 13" key="1">
    <citation type="submission" date="2024-09" db="EMBL/GenBank/DDBJ databases">
        <authorList>
            <person name="Sun Q."/>
            <person name="Mori K."/>
        </authorList>
    </citation>
    <scope>NUCLEOTIDE SEQUENCE [LARGE SCALE GENOMIC DNA]</scope>
    <source>
        <strain evidence="12 13">KCTC 23315</strain>
    </source>
</reference>